<comment type="similarity">
    <text evidence="1">Belongs to the Gram-positive plasmids replication protein type 1 family.</text>
</comment>
<evidence type="ECO:0000256" key="2">
    <source>
        <dbReference type="ARBA" id="ARBA00022705"/>
    </source>
</evidence>
<dbReference type="GO" id="GO:0003677">
    <property type="term" value="F:DNA binding"/>
    <property type="evidence" value="ECO:0007669"/>
    <property type="project" value="InterPro"/>
</dbReference>
<reference evidence="3" key="1">
    <citation type="submission" date="2015-08" db="EMBL/GenBank/DDBJ databases">
        <title>Genome sequence of Pediococcus pentosaceus LP28.</title>
        <authorList>
            <person name="Yasutake T."/>
            <person name="Kumagai T."/>
            <person name="Noda M."/>
            <person name="Inoue A."/>
            <person name="Matoba Y."/>
            <person name="Sugiyama M."/>
        </authorList>
    </citation>
    <scope>NUCLEOTIDE SEQUENCE</scope>
    <source>
        <strain evidence="3">LP28</strain>
        <plasmid evidence="3">pLP28</plasmid>
    </source>
</reference>
<keyword evidence="2" id="KW-0235">DNA replication</keyword>
<dbReference type="EMBL" id="LC075345">
    <property type="protein sequence ID" value="BAV54018.1"/>
    <property type="molecule type" value="Genomic_DNA"/>
</dbReference>
<evidence type="ECO:0000256" key="1">
    <source>
        <dbReference type="ARBA" id="ARBA00008909"/>
    </source>
</evidence>
<dbReference type="Pfam" id="PF01446">
    <property type="entry name" value="Rep_1"/>
    <property type="match status" value="1"/>
</dbReference>
<name>A0A1B4Z3L7_PEDPE</name>
<protein>
    <submittedName>
        <fullName evidence="3">Replication protein</fullName>
    </submittedName>
</protein>
<dbReference type="GO" id="GO:0006260">
    <property type="term" value="P:DNA replication"/>
    <property type="evidence" value="ECO:0007669"/>
    <property type="project" value="UniProtKB-KW"/>
</dbReference>
<dbReference type="RefSeq" id="WP_172690062.1">
    <property type="nucleotide sequence ID" value="NZ_LC075345.1"/>
</dbReference>
<dbReference type="InterPro" id="IPR000989">
    <property type="entry name" value="Rep"/>
</dbReference>
<keyword evidence="3" id="KW-0614">Plasmid</keyword>
<sequence>MKIKESIGDIKLVSPAEQFQRKKLQNEVVQRLMEHHLSPVGQRAMYECGVFLRFVTTEDKQHRKVIQANFCGRRFCPTCDWRKSLKDSLEVQTEIRAISEEQKYRFIFVTLTAPNVSGEDLPKAITQYNKAFDRLMKRRSFSRMSKGYIRKLEITYNADRDDFHPHFHVIFAVSKSYFTNKKIYLNHDEWLSSWREVMGDNSIKMVNVQAVGSKDDEVESAKEVAKYAVKDSDYDSPEVFDYFYNALHGRQLITRRGIFKDYRKKYKAKELDDYREVDTNFYYYLLRSTWEMSEHRYNEIYRKLTDEERVAFGLVGDHKLGGDDTEAVIIDE</sequence>
<dbReference type="AlphaFoldDB" id="A0A1B4Z3L7"/>
<accession>A0A1B4Z3L7</accession>
<gene>
    <name evidence="3" type="primary">pLP28_5</name>
</gene>
<evidence type="ECO:0000313" key="3">
    <source>
        <dbReference type="EMBL" id="BAV54018.1"/>
    </source>
</evidence>
<geneLocation type="plasmid" evidence="3">
    <name>pLP28</name>
</geneLocation>
<proteinExistence type="inferred from homology"/>
<organism evidence="3">
    <name type="scientific">Pediococcus pentosaceus</name>
    <dbReference type="NCBI Taxonomy" id="1255"/>
    <lineage>
        <taxon>Bacteria</taxon>
        <taxon>Bacillati</taxon>
        <taxon>Bacillota</taxon>
        <taxon>Bacilli</taxon>
        <taxon>Lactobacillales</taxon>
        <taxon>Lactobacillaceae</taxon>
        <taxon>Pediococcus</taxon>
    </lineage>
</organism>